<dbReference type="InterPro" id="IPR011761">
    <property type="entry name" value="ATP-grasp"/>
</dbReference>
<dbReference type="PROSITE" id="PS50975">
    <property type="entry name" value="ATP_GRASP"/>
    <property type="match status" value="1"/>
</dbReference>
<dbReference type="GO" id="GO:0009432">
    <property type="term" value="P:SOS response"/>
    <property type="evidence" value="ECO:0007669"/>
    <property type="project" value="TreeGrafter"/>
</dbReference>
<feature type="domain" description="ATP-grasp" evidence="2">
    <location>
        <begin position="50"/>
        <end position="303"/>
    </location>
</feature>
<dbReference type="GO" id="GO:0018169">
    <property type="term" value="F:ribosomal S6-glutamic acid ligase activity"/>
    <property type="evidence" value="ECO:0007669"/>
    <property type="project" value="TreeGrafter"/>
</dbReference>
<organism evidence="3 4">
    <name type="scientific">Luteolibacter luteus</name>
    <dbReference type="NCBI Taxonomy" id="2728835"/>
    <lineage>
        <taxon>Bacteria</taxon>
        <taxon>Pseudomonadati</taxon>
        <taxon>Verrucomicrobiota</taxon>
        <taxon>Verrucomicrobiia</taxon>
        <taxon>Verrucomicrobiales</taxon>
        <taxon>Verrucomicrobiaceae</taxon>
        <taxon>Luteolibacter</taxon>
    </lineage>
</organism>
<dbReference type="Pfam" id="PF14397">
    <property type="entry name" value="ATPgrasp_ST"/>
    <property type="match status" value="1"/>
</dbReference>
<dbReference type="NCBIfam" id="TIGR02291">
    <property type="entry name" value="rimK_rel_E_lig"/>
    <property type="match status" value="1"/>
</dbReference>
<gene>
    <name evidence="3" type="ORF">HHL09_23675</name>
</gene>
<dbReference type="Proteomes" id="UP000501812">
    <property type="component" value="Chromosome"/>
</dbReference>
<dbReference type="InterPro" id="IPR011758">
    <property type="entry name" value="RimK-rel_E_lig"/>
</dbReference>
<dbReference type="KEGG" id="luo:HHL09_23675"/>
<keyword evidence="4" id="KW-1185">Reference proteome</keyword>
<dbReference type="RefSeq" id="WP_169457143.1">
    <property type="nucleotide sequence ID" value="NZ_CP051774.1"/>
</dbReference>
<dbReference type="InterPro" id="IPR039523">
    <property type="entry name" value="RimK-rel_E_lig_ATP-grasp"/>
</dbReference>
<sequence>MKRWWHRWIRTPGELRAMGVVGINMRNARFLLPNNPRKLYDLVDNKIRTKQLAIDHKMAVPETYAVVRNPHDTSVLEKLLKGRESFVIKPARGSGGKGVLVIVAREGGYFIKPSGSRLTLDELKHHCSNILAGLFSLGGRRDVGLIEYRVHPAKVLTEISFQGAPDIRVVMLKGYPVMAMLRAATRESDGRANLHQGAIGIGIDLATGRTVRAVHHGHPIERHPDLKVPVVGVQLPHWDAILDIAVTCHEMTRLGYLGVDIMIDEDLGPLMIEVNARPGLAIQLANGVGLMRRLEPALERSQSHPHDSHDQKIAFSREAFGVKLSAP</sequence>
<dbReference type="GO" id="GO:0005737">
    <property type="term" value="C:cytoplasm"/>
    <property type="evidence" value="ECO:0007669"/>
    <property type="project" value="TreeGrafter"/>
</dbReference>
<evidence type="ECO:0000256" key="1">
    <source>
        <dbReference type="PROSITE-ProRule" id="PRU00409"/>
    </source>
</evidence>
<name>A0A858RMM8_9BACT</name>
<dbReference type="PANTHER" id="PTHR21621:SF0">
    <property type="entry name" value="BETA-CITRYLGLUTAMATE SYNTHASE B-RELATED"/>
    <property type="match status" value="1"/>
</dbReference>
<dbReference type="SUPFAM" id="SSF56059">
    <property type="entry name" value="Glutathione synthetase ATP-binding domain-like"/>
    <property type="match status" value="1"/>
</dbReference>
<evidence type="ECO:0000313" key="4">
    <source>
        <dbReference type="Proteomes" id="UP000501812"/>
    </source>
</evidence>
<evidence type="ECO:0000259" key="2">
    <source>
        <dbReference type="PROSITE" id="PS50975"/>
    </source>
</evidence>
<dbReference type="GO" id="GO:0046872">
    <property type="term" value="F:metal ion binding"/>
    <property type="evidence" value="ECO:0007669"/>
    <property type="project" value="InterPro"/>
</dbReference>
<reference evidence="3 4" key="1">
    <citation type="submission" date="2020-04" db="EMBL/GenBank/DDBJ databases">
        <title>Luteolibacter sp. G-1-1-1 isolated from soil.</title>
        <authorList>
            <person name="Dahal R.H."/>
        </authorList>
    </citation>
    <scope>NUCLEOTIDE SEQUENCE [LARGE SCALE GENOMIC DNA]</scope>
    <source>
        <strain evidence="3 4">G-1-1-1</strain>
    </source>
</reference>
<dbReference type="EMBL" id="CP051774">
    <property type="protein sequence ID" value="QJE98656.1"/>
    <property type="molecule type" value="Genomic_DNA"/>
</dbReference>
<keyword evidence="3" id="KW-0436">Ligase</keyword>
<dbReference type="AlphaFoldDB" id="A0A858RMM8"/>
<keyword evidence="1" id="KW-0547">Nucleotide-binding</keyword>
<dbReference type="GO" id="GO:0005524">
    <property type="term" value="F:ATP binding"/>
    <property type="evidence" value="ECO:0007669"/>
    <property type="project" value="UniProtKB-UniRule"/>
</dbReference>
<proteinExistence type="predicted"/>
<dbReference type="Gene3D" id="3.30.470.20">
    <property type="entry name" value="ATP-grasp fold, B domain"/>
    <property type="match status" value="1"/>
</dbReference>
<keyword evidence="1" id="KW-0067">ATP-binding</keyword>
<evidence type="ECO:0000313" key="3">
    <source>
        <dbReference type="EMBL" id="QJE98656.1"/>
    </source>
</evidence>
<dbReference type="PANTHER" id="PTHR21621">
    <property type="entry name" value="RIBOSOMAL PROTEIN S6 MODIFICATION PROTEIN"/>
    <property type="match status" value="1"/>
</dbReference>
<accession>A0A858RMM8</accession>
<protein>
    <submittedName>
        <fullName evidence="3">Alpha-L-glutamate ligase-like protein</fullName>
    </submittedName>
</protein>